<dbReference type="GO" id="GO:0004347">
    <property type="term" value="F:glucose-6-phosphate isomerase activity"/>
    <property type="evidence" value="ECO:0007669"/>
    <property type="project" value="UniProtKB-EC"/>
</dbReference>
<evidence type="ECO:0000313" key="12">
    <source>
        <dbReference type="Proteomes" id="UP000758155"/>
    </source>
</evidence>
<comment type="similarity">
    <text evidence="2 10">Belongs to the GPI family.</text>
</comment>
<evidence type="ECO:0000256" key="7">
    <source>
        <dbReference type="ARBA" id="ARBA00023235"/>
    </source>
</evidence>
<dbReference type="EMBL" id="SWKV01000011">
    <property type="protein sequence ID" value="KAF3043654.1"/>
    <property type="molecule type" value="Genomic_DNA"/>
</dbReference>
<dbReference type="Proteomes" id="UP000758155">
    <property type="component" value="Unassembled WGS sequence"/>
</dbReference>
<evidence type="ECO:0000256" key="8">
    <source>
        <dbReference type="ARBA" id="ARBA00024178"/>
    </source>
</evidence>
<evidence type="ECO:0000256" key="5">
    <source>
        <dbReference type="ARBA" id="ARBA00022432"/>
    </source>
</evidence>
<dbReference type="CDD" id="cd05015">
    <property type="entry name" value="SIS_PGI_1"/>
    <property type="match status" value="1"/>
</dbReference>
<dbReference type="HAMAP" id="MF_00473">
    <property type="entry name" value="G6P_isomerase"/>
    <property type="match status" value="1"/>
</dbReference>
<dbReference type="PROSITE" id="PS51463">
    <property type="entry name" value="P_GLUCOSE_ISOMERASE_3"/>
    <property type="match status" value="1"/>
</dbReference>
<evidence type="ECO:0000256" key="3">
    <source>
        <dbReference type="ARBA" id="ARBA00011952"/>
    </source>
</evidence>
<reference evidence="11" key="1">
    <citation type="submission" date="2019-04" db="EMBL/GenBank/DDBJ databases">
        <title>Sequencing of skin fungus with MAO and IRED activity.</title>
        <authorList>
            <person name="Marsaioli A.J."/>
            <person name="Bonatto J.M.C."/>
            <person name="Reis Junior O."/>
        </authorList>
    </citation>
    <scope>NUCLEOTIDE SEQUENCE</scope>
    <source>
        <strain evidence="11">28M1</strain>
    </source>
</reference>
<dbReference type="GO" id="GO:0048029">
    <property type="term" value="F:monosaccharide binding"/>
    <property type="evidence" value="ECO:0007669"/>
    <property type="project" value="TreeGrafter"/>
</dbReference>
<keyword evidence="12" id="KW-1185">Reference proteome</keyword>
<evidence type="ECO:0000256" key="9">
    <source>
        <dbReference type="ARBA" id="ARBA00029321"/>
    </source>
</evidence>
<dbReference type="FunFam" id="3.40.50.10490:FF:000004">
    <property type="entry name" value="Glucose-6-phosphate isomerase"/>
    <property type="match status" value="1"/>
</dbReference>
<proteinExistence type="inferred from homology"/>
<dbReference type="NCBIfam" id="NF001211">
    <property type="entry name" value="PRK00179.1"/>
    <property type="match status" value="1"/>
</dbReference>
<dbReference type="AlphaFoldDB" id="A0A9P4WUZ9"/>
<dbReference type="InterPro" id="IPR001672">
    <property type="entry name" value="G6P_Isomerase"/>
</dbReference>
<dbReference type="FunFam" id="1.10.1390.10:FF:000001">
    <property type="entry name" value="Glucose-6-phosphate isomerase"/>
    <property type="match status" value="1"/>
</dbReference>
<dbReference type="GO" id="GO:0005829">
    <property type="term" value="C:cytosol"/>
    <property type="evidence" value="ECO:0007669"/>
    <property type="project" value="TreeGrafter"/>
</dbReference>
<dbReference type="GO" id="GO:0097367">
    <property type="term" value="F:carbohydrate derivative binding"/>
    <property type="evidence" value="ECO:0007669"/>
    <property type="project" value="InterPro"/>
</dbReference>
<organism evidence="11 12">
    <name type="scientific">Didymella heteroderae</name>
    <dbReference type="NCBI Taxonomy" id="1769908"/>
    <lineage>
        <taxon>Eukaryota</taxon>
        <taxon>Fungi</taxon>
        <taxon>Dikarya</taxon>
        <taxon>Ascomycota</taxon>
        <taxon>Pezizomycotina</taxon>
        <taxon>Dothideomycetes</taxon>
        <taxon>Pleosporomycetidae</taxon>
        <taxon>Pleosporales</taxon>
        <taxon>Pleosporineae</taxon>
        <taxon>Didymellaceae</taxon>
        <taxon>Didymella</taxon>
    </lineage>
</organism>
<dbReference type="Gene3D" id="3.40.50.10490">
    <property type="entry name" value="Glucose-6-phosphate isomerase like protein, domain 1"/>
    <property type="match status" value="2"/>
</dbReference>
<dbReference type="EC" id="5.3.1.9" evidence="3 10"/>
<dbReference type="SUPFAM" id="SSF53697">
    <property type="entry name" value="SIS domain"/>
    <property type="match status" value="1"/>
</dbReference>
<dbReference type="InterPro" id="IPR018189">
    <property type="entry name" value="Phosphoglucose_isomerase_CS"/>
</dbReference>
<evidence type="ECO:0000313" key="11">
    <source>
        <dbReference type="EMBL" id="KAF3043654.1"/>
    </source>
</evidence>
<dbReference type="OrthoDB" id="5831190at2759"/>
<dbReference type="GO" id="GO:0006096">
    <property type="term" value="P:glycolytic process"/>
    <property type="evidence" value="ECO:0007669"/>
    <property type="project" value="UniProtKB-KW"/>
</dbReference>
<dbReference type="PROSITE" id="PS00174">
    <property type="entry name" value="P_GLUCOSE_ISOMERASE_2"/>
    <property type="match status" value="1"/>
</dbReference>
<comment type="function">
    <text evidence="8">In the cytoplasm, catalyzes the conversion of glucose-6-phosphate to fructose-6-phosphate, the second step in glycolysis, and the reverse reaction during gluconeogenesis.</text>
</comment>
<keyword evidence="6 10" id="KW-0324">Glycolysis</keyword>
<dbReference type="InterPro" id="IPR023096">
    <property type="entry name" value="G6P_Isomerase_C"/>
</dbReference>
<evidence type="ECO:0000256" key="1">
    <source>
        <dbReference type="ARBA" id="ARBA00004926"/>
    </source>
</evidence>
<accession>A0A9P4WUZ9</accession>
<evidence type="ECO:0000256" key="2">
    <source>
        <dbReference type="ARBA" id="ARBA00006604"/>
    </source>
</evidence>
<dbReference type="InterPro" id="IPR035482">
    <property type="entry name" value="SIS_PGI_2"/>
</dbReference>
<dbReference type="PANTHER" id="PTHR11469">
    <property type="entry name" value="GLUCOSE-6-PHOSPHATE ISOMERASE"/>
    <property type="match status" value="1"/>
</dbReference>
<gene>
    <name evidence="11" type="primary">PGI1</name>
    <name evidence="11" type="ORF">E8E12_004563</name>
</gene>
<protein>
    <recommendedName>
        <fullName evidence="4 10">Glucose-6-phosphate isomerase</fullName>
        <ecNumber evidence="3 10">5.3.1.9</ecNumber>
    </recommendedName>
</protein>
<evidence type="ECO:0000256" key="4">
    <source>
        <dbReference type="ARBA" id="ARBA00018388"/>
    </source>
</evidence>
<evidence type="ECO:0000256" key="10">
    <source>
        <dbReference type="RuleBase" id="RU000612"/>
    </source>
</evidence>
<dbReference type="InterPro" id="IPR035476">
    <property type="entry name" value="SIS_PGI_1"/>
</dbReference>
<dbReference type="GO" id="GO:0051156">
    <property type="term" value="P:glucose 6-phosphate metabolic process"/>
    <property type="evidence" value="ECO:0007669"/>
    <property type="project" value="TreeGrafter"/>
</dbReference>
<name>A0A9P4WUZ9_9PLEO</name>
<keyword evidence="5 10" id="KW-0312">Gluconeogenesis</keyword>
<dbReference type="InterPro" id="IPR046348">
    <property type="entry name" value="SIS_dom_sf"/>
</dbReference>
<dbReference type="Pfam" id="PF00342">
    <property type="entry name" value="PGI"/>
    <property type="match status" value="1"/>
</dbReference>
<comment type="pathway">
    <text evidence="1 10">Carbohydrate degradation; glycolysis; D-glyceraldehyde 3-phosphate and glycerone phosphate from D-glucose: step 2/4.</text>
</comment>
<dbReference type="PANTHER" id="PTHR11469:SF1">
    <property type="entry name" value="GLUCOSE-6-PHOSPHATE ISOMERASE"/>
    <property type="match status" value="1"/>
</dbReference>
<keyword evidence="7 10" id="KW-0413">Isomerase</keyword>
<comment type="caution">
    <text evidence="11">The sequence shown here is derived from an EMBL/GenBank/DDBJ whole genome shotgun (WGS) entry which is preliminary data.</text>
</comment>
<dbReference type="Gene3D" id="1.10.1390.10">
    <property type="match status" value="1"/>
</dbReference>
<sequence length="834" mass="91973">MPGFAQATDLNAWSSLQDHHQKLGKDIVLKEYFKNDPQRFEKFSHVFKNDAENSEILFDFSKNFITEETVKLLVELAKEAGLEQLRDDMFAGKKINFTEDRAVYHVALRNTSNEKMEVDGKSVVEGVNEVLDHIKEFTEQVRSGEWKGYTGKKIDTIVNIGIGGSDLGPVMVTEALKPYADRSLKTHFVSNIDGTHIAEALRDSNRETTLFLIASKTFTTAETTTNANTAKSWFLEEAKEEDIAKHFVALSTNEEEVTKFGIDKKNMFGFSDWVGGRYSVWSAIGTSVALYIGFDNFHKFLEGAHAMDQHFKNTPLEKNIPVLGGLLSVWYSDFFGAQTHLVSPFDQYLHRFPAYLQQLSMESNGKAITRSGDYVKYTTGPILFGEPATNAQHSFYQLLHQGTKLIPTDFILAANSHNPVQNNKHQKMLASNFFAQAEALMVGKTPDQVKAEGTPDRLVPHKTFLGNRPTTSILADKITPATLGALIVYYEHLTFTEGAIWNINSFDQWGVELGKSLAKKIQSELDDKEESKSHDASTSGLINAFKAKLQQAKDVKFETGEHIVDTNGQLQYIPFPTCNETGRPLELFFGVEKEINCTIDFVTDEFFHLLEFYIHNDAPLTCRIPSKPLPPSVLEQQYRVSDQVTQEGALGTQSSAYTPLVVGLAGTLQLSHLHVGNSLNLLLHAADRKASPGTVDAATAYSIASHTRNVKVTIGDPLTLAFSVRWYPSTTLPPGWSGYGGHIYKSTLLYCLLSAGASAAVCVAYFRGVELPRRLRLYARDKMNGSSRFGMGGGMSGGGSGYGLPIPNGGLNRSGSGYGLGGYGYGGSSLGKKD</sequence>
<dbReference type="GO" id="GO:0006094">
    <property type="term" value="P:gluconeogenesis"/>
    <property type="evidence" value="ECO:0007669"/>
    <property type="project" value="UniProtKB-KW"/>
</dbReference>
<dbReference type="CDD" id="cd05016">
    <property type="entry name" value="SIS_PGI_2"/>
    <property type="match status" value="1"/>
</dbReference>
<dbReference type="PRINTS" id="PR00662">
    <property type="entry name" value="G6PISOMERASE"/>
</dbReference>
<comment type="catalytic activity">
    <reaction evidence="9 10">
        <text>alpha-D-glucose 6-phosphate = beta-D-fructose 6-phosphate</text>
        <dbReference type="Rhea" id="RHEA:11816"/>
        <dbReference type="ChEBI" id="CHEBI:57634"/>
        <dbReference type="ChEBI" id="CHEBI:58225"/>
        <dbReference type="EC" id="5.3.1.9"/>
    </reaction>
</comment>
<dbReference type="PROSITE" id="PS00765">
    <property type="entry name" value="P_GLUCOSE_ISOMERASE_1"/>
    <property type="match status" value="1"/>
</dbReference>
<evidence type="ECO:0000256" key="6">
    <source>
        <dbReference type="ARBA" id="ARBA00023152"/>
    </source>
</evidence>